<keyword evidence="2" id="KW-1185">Reference proteome</keyword>
<comment type="caution">
    <text evidence="1">The sequence shown here is derived from an EMBL/GenBank/DDBJ whole genome shotgun (WGS) entry which is preliminary data.</text>
</comment>
<dbReference type="Proteomes" id="UP001482620">
    <property type="component" value="Unassembled WGS sequence"/>
</dbReference>
<sequence length="142" mass="15995">MLLISPLTASCLLFVVRMSRVIVGFLYLFCTWGPSSQLCSLYPYLFVRGGVQGRSLSFVSSPIKHTVMTDWPRSKLITDWLTERVAVFCSAVLTPVCQTFQAWETLNAPAPFLSPLLSVSHSRSHEYGFRLLFQCAHTDDEV</sequence>
<evidence type="ECO:0000313" key="1">
    <source>
        <dbReference type="EMBL" id="MEQ2234264.1"/>
    </source>
</evidence>
<evidence type="ECO:0008006" key="3">
    <source>
        <dbReference type="Google" id="ProtNLM"/>
    </source>
</evidence>
<dbReference type="EMBL" id="JAHRIQ010039161">
    <property type="protein sequence ID" value="MEQ2234264.1"/>
    <property type="molecule type" value="Genomic_DNA"/>
</dbReference>
<accession>A0ABV0TNA8</accession>
<reference evidence="1 2" key="1">
    <citation type="submission" date="2021-06" db="EMBL/GenBank/DDBJ databases">
        <authorList>
            <person name="Palmer J.M."/>
        </authorList>
    </citation>
    <scope>NUCLEOTIDE SEQUENCE [LARGE SCALE GENOMIC DNA]</scope>
    <source>
        <strain evidence="2">if_2019</strain>
        <tissue evidence="1">Muscle</tissue>
    </source>
</reference>
<name>A0ABV0TNA8_9TELE</name>
<gene>
    <name evidence="1" type="ORF">ILYODFUR_030120</name>
</gene>
<protein>
    <recommendedName>
        <fullName evidence="3">Secreted protein</fullName>
    </recommendedName>
</protein>
<evidence type="ECO:0000313" key="2">
    <source>
        <dbReference type="Proteomes" id="UP001482620"/>
    </source>
</evidence>
<organism evidence="1 2">
    <name type="scientific">Ilyodon furcidens</name>
    <name type="common">goldbreast splitfin</name>
    <dbReference type="NCBI Taxonomy" id="33524"/>
    <lineage>
        <taxon>Eukaryota</taxon>
        <taxon>Metazoa</taxon>
        <taxon>Chordata</taxon>
        <taxon>Craniata</taxon>
        <taxon>Vertebrata</taxon>
        <taxon>Euteleostomi</taxon>
        <taxon>Actinopterygii</taxon>
        <taxon>Neopterygii</taxon>
        <taxon>Teleostei</taxon>
        <taxon>Neoteleostei</taxon>
        <taxon>Acanthomorphata</taxon>
        <taxon>Ovalentaria</taxon>
        <taxon>Atherinomorphae</taxon>
        <taxon>Cyprinodontiformes</taxon>
        <taxon>Goodeidae</taxon>
        <taxon>Ilyodon</taxon>
    </lineage>
</organism>
<proteinExistence type="predicted"/>